<reference evidence="1 2" key="1">
    <citation type="journal article" date="2019" name="Nat. Ecol. Evol.">
        <title>Megaphylogeny resolves global patterns of mushroom evolution.</title>
        <authorList>
            <person name="Varga T."/>
            <person name="Krizsan K."/>
            <person name="Foldi C."/>
            <person name="Dima B."/>
            <person name="Sanchez-Garcia M."/>
            <person name="Sanchez-Ramirez S."/>
            <person name="Szollosi G.J."/>
            <person name="Szarkandi J.G."/>
            <person name="Papp V."/>
            <person name="Albert L."/>
            <person name="Andreopoulos W."/>
            <person name="Angelini C."/>
            <person name="Antonin V."/>
            <person name="Barry K.W."/>
            <person name="Bougher N.L."/>
            <person name="Buchanan P."/>
            <person name="Buyck B."/>
            <person name="Bense V."/>
            <person name="Catcheside P."/>
            <person name="Chovatia M."/>
            <person name="Cooper J."/>
            <person name="Damon W."/>
            <person name="Desjardin D."/>
            <person name="Finy P."/>
            <person name="Geml J."/>
            <person name="Haridas S."/>
            <person name="Hughes K."/>
            <person name="Justo A."/>
            <person name="Karasinski D."/>
            <person name="Kautmanova I."/>
            <person name="Kiss B."/>
            <person name="Kocsube S."/>
            <person name="Kotiranta H."/>
            <person name="LaButti K.M."/>
            <person name="Lechner B.E."/>
            <person name="Liimatainen K."/>
            <person name="Lipzen A."/>
            <person name="Lukacs Z."/>
            <person name="Mihaltcheva S."/>
            <person name="Morgado L.N."/>
            <person name="Niskanen T."/>
            <person name="Noordeloos M.E."/>
            <person name="Ohm R.A."/>
            <person name="Ortiz-Santana B."/>
            <person name="Ovrebo C."/>
            <person name="Racz N."/>
            <person name="Riley R."/>
            <person name="Savchenko A."/>
            <person name="Shiryaev A."/>
            <person name="Soop K."/>
            <person name="Spirin V."/>
            <person name="Szebenyi C."/>
            <person name="Tomsovsky M."/>
            <person name="Tulloss R.E."/>
            <person name="Uehling J."/>
            <person name="Grigoriev I.V."/>
            <person name="Vagvolgyi C."/>
            <person name="Papp T."/>
            <person name="Martin F.M."/>
            <person name="Miettinen O."/>
            <person name="Hibbett D.S."/>
            <person name="Nagy L.G."/>
        </authorList>
    </citation>
    <scope>NUCLEOTIDE SEQUENCE [LARGE SCALE GENOMIC DNA]</scope>
    <source>
        <strain evidence="1 2">NL-1719</strain>
    </source>
</reference>
<name>A0ACD3AQ95_9AGAR</name>
<evidence type="ECO:0000313" key="1">
    <source>
        <dbReference type="EMBL" id="TFK68118.1"/>
    </source>
</evidence>
<keyword evidence="2" id="KW-1185">Reference proteome</keyword>
<sequence>MSPLGTKVKEFLAKPRLAKGPLLGGLIPLTNLNGGHESKHDEAVQIPRHITDGLPQELYECILYFVQDNKQTLQACSVVCRAWRHVCDKWLFTQPLRPFCLTSQSGFKFKEPLRSVAIHDPTQAVLYGTARGIYFRDMTDLKAAPCMVHRMSDICQLDIVDRPSTHGGPLVIWRSARRIYMAPLKHLDGSTPAVLDSKAPQPIRWEGNCDLYSIGNLTGLLFLAAINSKDRILVRVDGNSFVRDRVATFTSNPVDVALAHDQVITVGFNTFKTMDFQTGTANVILPPAITPVVVNFGLRPVTASACIKDNKKYTLVCYTGFATFVNEARVAYGQPIVWSFLALTIVFQDDYIFILSQDHLEIRHMFKQDLKHVTSGKFRLLSGKQANRTVIIREDGYIFGFRAAKGDLQ</sequence>
<proteinExistence type="predicted"/>
<protein>
    <submittedName>
        <fullName evidence="1">Uncharacterized protein</fullName>
    </submittedName>
</protein>
<organism evidence="1 2">
    <name type="scientific">Pluteus cervinus</name>
    <dbReference type="NCBI Taxonomy" id="181527"/>
    <lineage>
        <taxon>Eukaryota</taxon>
        <taxon>Fungi</taxon>
        <taxon>Dikarya</taxon>
        <taxon>Basidiomycota</taxon>
        <taxon>Agaricomycotina</taxon>
        <taxon>Agaricomycetes</taxon>
        <taxon>Agaricomycetidae</taxon>
        <taxon>Agaricales</taxon>
        <taxon>Pluteineae</taxon>
        <taxon>Pluteaceae</taxon>
        <taxon>Pluteus</taxon>
    </lineage>
</organism>
<evidence type="ECO:0000313" key="2">
    <source>
        <dbReference type="Proteomes" id="UP000308600"/>
    </source>
</evidence>
<accession>A0ACD3AQ95</accession>
<gene>
    <name evidence="1" type="ORF">BDN72DRAFT_842233</name>
</gene>
<dbReference type="EMBL" id="ML208359">
    <property type="protein sequence ID" value="TFK68118.1"/>
    <property type="molecule type" value="Genomic_DNA"/>
</dbReference>
<dbReference type="Proteomes" id="UP000308600">
    <property type="component" value="Unassembled WGS sequence"/>
</dbReference>